<organism evidence="2 3">
    <name type="scientific">Trichonephila clavata</name>
    <name type="common">Joro spider</name>
    <name type="synonym">Nephila clavata</name>
    <dbReference type="NCBI Taxonomy" id="2740835"/>
    <lineage>
        <taxon>Eukaryota</taxon>
        <taxon>Metazoa</taxon>
        <taxon>Ecdysozoa</taxon>
        <taxon>Arthropoda</taxon>
        <taxon>Chelicerata</taxon>
        <taxon>Arachnida</taxon>
        <taxon>Araneae</taxon>
        <taxon>Araneomorphae</taxon>
        <taxon>Entelegynae</taxon>
        <taxon>Araneoidea</taxon>
        <taxon>Nephilidae</taxon>
        <taxon>Trichonephila</taxon>
    </lineage>
</organism>
<proteinExistence type="predicted"/>
<name>A0A8X6FL11_TRICU</name>
<accession>A0A8X6FL11</accession>
<keyword evidence="3" id="KW-1185">Reference proteome</keyword>
<feature type="region of interest" description="Disordered" evidence="1">
    <location>
        <begin position="146"/>
        <end position="183"/>
    </location>
</feature>
<dbReference type="OrthoDB" id="6436540at2759"/>
<reference evidence="2" key="1">
    <citation type="submission" date="2020-07" db="EMBL/GenBank/DDBJ databases">
        <title>Multicomponent nature underlies the extraordinary mechanical properties of spider dragline silk.</title>
        <authorList>
            <person name="Kono N."/>
            <person name="Nakamura H."/>
            <person name="Mori M."/>
            <person name="Yoshida Y."/>
            <person name="Ohtoshi R."/>
            <person name="Malay A.D."/>
            <person name="Moran D.A.P."/>
            <person name="Tomita M."/>
            <person name="Numata K."/>
            <person name="Arakawa K."/>
        </authorList>
    </citation>
    <scope>NUCLEOTIDE SEQUENCE</scope>
</reference>
<dbReference type="EMBL" id="BMAO01012671">
    <property type="protein sequence ID" value="GFQ83152.1"/>
    <property type="molecule type" value="Genomic_DNA"/>
</dbReference>
<protein>
    <submittedName>
        <fullName evidence="2">Neuroligin-4, X-linked</fullName>
    </submittedName>
</protein>
<comment type="caution">
    <text evidence="2">The sequence shown here is derived from an EMBL/GenBank/DDBJ whole genome shotgun (WGS) entry which is preliminary data.</text>
</comment>
<evidence type="ECO:0000313" key="3">
    <source>
        <dbReference type="Proteomes" id="UP000887116"/>
    </source>
</evidence>
<dbReference type="AlphaFoldDB" id="A0A8X6FL11"/>
<sequence>MFLIRVENDGQANMSQMSCEFLAMFSLILSTEFEANSSLKQFYSSMIKSKRIPSEPFQICLMGCNGNKQSLHPDGISCNSTPQSKQAHLISSVPSPMDHLPPPSFMTLATLTEAGTLPSKIMPPSVITHEPQQHPEAQPLLSTAARTTPPHANHLHHHHPHWPPTAGPNHTLPNHPKQQEMRV</sequence>
<gene>
    <name evidence="2" type="ORF">TNCT_167871</name>
</gene>
<dbReference type="Proteomes" id="UP000887116">
    <property type="component" value="Unassembled WGS sequence"/>
</dbReference>
<evidence type="ECO:0000313" key="2">
    <source>
        <dbReference type="EMBL" id="GFQ83152.1"/>
    </source>
</evidence>
<evidence type="ECO:0000256" key="1">
    <source>
        <dbReference type="SAM" id="MobiDB-lite"/>
    </source>
</evidence>